<dbReference type="InterPro" id="IPR001810">
    <property type="entry name" value="F-box_dom"/>
</dbReference>
<dbReference type="PANTHER" id="PTHR31672">
    <property type="entry name" value="BNACNNG10540D PROTEIN"/>
    <property type="match status" value="1"/>
</dbReference>
<dbReference type="Pfam" id="PF00646">
    <property type="entry name" value="F-box"/>
    <property type="match status" value="1"/>
</dbReference>
<dbReference type="SMART" id="SM00256">
    <property type="entry name" value="FBOX"/>
    <property type="match status" value="1"/>
</dbReference>
<gene>
    <name evidence="2" type="ORF">O6P43_031431</name>
</gene>
<dbReference type="InterPro" id="IPR050796">
    <property type="entry name" value="SCF_F-box_component"/>
</dbReference>
<feature type="domain" description="F-box" evidence="1">
    <location>
        <begin position="55"/>
        <end position="100"/>
    </location>
</feature>
<dbReference type="SUPFAM" id="SSF81383">
    <property type="entry name" value="F-box domain"/>
    <property type="match status" value="1"/>
</dbReference>
<reference evidence="2" key="1">
    <citation type="journal article" date="2023" name="Science">
        <title>Elucidation of the pathway for biosynthesis of saponin adjuvants from the soapbark tree.</title>
        <authorList>
            <person name="Reed J."/>
            <person name="Orme A."/>
            <person name="El-Demerdash A."/>
            <person name="Owen C."/>
            <person name="Martin L.B.B."/>
            <person name="Misra R.C."/>
            <person name="Kikuchi S."/>
            <person name="Rejzek M."/>
            <person name="Martin A.C."/>
            <person name="Harkess A."/>
            <person name="Leebens-Mack J."/>
            <person name="Louveau T."/>
            <person name="Stephenson M.J."/>
            <person name="Osbourn A."/>
        </authorList>
    </citation>
    <scope>NUCLEOTIDE SEQUENCE</scope>
    <source>
        <strain evidence="2">S10</strain>
    </source>
</reference>
<organism evidence="2 3">
    <name type="scientific">Quillaja saponaria</name>
    <name type="common">Soap bark tree</name>
    <dbReference type="NCBI Taxonomy" id="32244"/>
    <lineage>
        <taxon>Eukaryota</taxon>
        <taxon>Viridiplantae</taxon>
        <taxon>Streptophyta</taxon>
        <taxon>Embryophyta</taxon>
        <taxon>Tracheophyta</taxon>
        <taxon>Spermatophyta</taxon>
        <taxon>Magnoliopsida</taxon>
        <taxon>eudicotyledons</taxon>
        <taxon>Gunneridae</taxon>
        <taxon>Pentapetalae</taxon>
        <taxon>rosids</taxon>
        <taxon>fabids</taxon>
        <taxon>Fabales</taxon>
        <taxon>Quillajaceae</taxon>
        <taxon>Quillaja</taxon>
    </lineage>
</organism>
<dbReference type="PANTHER" id="PTHR31672:SF13">
    <property type="entry name" value="F-BOX PROTEIN CPR30-LIKE"/>
    <property type="match status" value="1"/>
</dbReference>
<proteinExistence type="predicted"/>
<dbReference type="Pfam" id="PF08268">
    <property type="entry name" value="FBA_3"/>
    <property type="match status" value="1"/>
</dbReference>
<comment type="caution">
    <text evidence="2">The sequence shown here is derived from an EMBL/GenBank/DDBJ whole genome shotgun (WGS) entry which is preliminary data.</text>
</comment>
<protein>
    <submittedName>
        <fullName evidence="2">F-box protein</fullName>
    </submittedName>
</protein>
<evidence type="ECO:0000313" key="3">
    <source>
        <dbReference type="Proteomes" id="UP001163823"/>
    </source>
</evidence>
<dbReference type="Gene3D" id="1.20.1280.50">
    <property type="match status" value="1"/>
</dbReference>
<dbReference type="KEGG" id="qsa:O6P43_031431"/>
<sequence>MAKSPRINRRLRRSPLLGQLNSRRIHHLITSRYVHPPKNLPISIITHKKQEQFLGFRFWDLPSEIRSDILSRLPVWSIFCCRCVSKAFRNSVTNSLFIQLFIQRPPPTSFIILSDLQNLFQIDSCDAPSIHISSAARGLLENYTGRWVKLGCSTKLVNSCNGFVCLYNFRRVIIPKVHQYWVCNPVLGEFVLIPPLPSTDHDYQIAYYFGFSPKTKEYKILHLGLGLGLGSAKSRMAWVYTIGKNSSWKVIEDVPSSDPRRPNFDPFLNGSVHWISNSSASSELIYSFDFDKDEFQPVPPPIHLDVKYMNKISWINVLVLKGCLCLCYVFEGNVFEAWVMNEYGKKESWAKRFTIDIKFYCGLELSDHKQKPIGFTNCGDMALQDCPSGSLFCYSPEKKGFKEININGISSNFQVVPHSPSFASLRDVIQGTQLKVEIIHASTQTP</sequence>
<dbReference type="PROSITE" id="PS50181">
    <property type="entry name" value="FBOX"/>
    <property type="match status" value="1"/>
</dbReference>
<dbReference type="AlphaFoldDB" id="A0AAD7P8Y0"/>
<keyword evidence="3" id="KW-1185">Reference proteome</keyword>
<evidence type="ECO:0000259" key="1">
    <source>
        <dbReference type="PROSITE" id="PS50181"/>
    </source>
</evidence>
<dbReference type="InterPro" id="IPR036047">
    <property type="entry name" value="F-box-like_dom_sf"/>
</dbReference>
<evidence type="ECO:0000313" key="2">
    <source>
        <dbReference type="EMBL" id="KAJ7946512.1"/>
    </source>
</evidence>
<dbReference type="InterPro" id="IPR017451">
    <property type="entry name" value="F-box-assoc_interact_dom"/>
</dbReference>
<dbReference type="EMBL" id="JARAOO010000013">
    <property type="protein sequence ID" value="KAJ7946512.1"/>
    <property type="molecule type" value="Genomic_DNA"/>
</dbReference>
<dbReference type="Proteomes" id="UP001163823">
    <property type="component" value="Chromosome 13"/>
</dbReference>
<name>A0AAD7P8Y0_QUISA</name>
<accession>A0AAD7P8Y0</accession>
<dbReference type="NCBIfam" id="TIGR01640">
    <property type="entry name" value="F_box_assoc_1"/>
    <property type="match status" value="1"/>
</dbReference>
<dbReference type="InterPro" id="IPR013187">
    <property type="entry name" value="F-box-assoc_dom_typ3"/>
</dbReference>